<dbReference type="InterPro" id="IPR027417">
    <property type="entry name" value="P-loop_NTPase"/>
</dbReference>
<dbReference type="InterPro" id="IPR030394">
    <property type="entry name" value="G_HFLX_dom"/>
</dbReference>
<dbReference type="Gene3D" id="3.40.50.300">
    <property type="entry name" value="P-loop containing nucleotide triphosphate hydrolases"/>
    <property type="match status" value="1"/>
</dbReference>
<dbReference type="Proteomes" id="UP001189429">
    <property type="component" value="Unassembled WGS sequence"/>
</dbReference>
<keyword evidence="2" id="KW-0547">Nucleotide-binding</keyword>
<comment type="caution">
    <text evidence="7">The sequence shown here is derived from an EMBL/GenBank/DDBJ whole genome shotgun (WGS) entry which is preliminary data.</text>
</comment>
<feature type="domain" description="Hflx-type G" evidence="6">
    <location>
        <begin position="211"/>
        <end position="375"/>
    </location>
</feature>
<dbReference type="PANTHER" id="PTHR10229">
    <property type="entry name" value="GTP-BINDING PROTEIN HFLX"/>
    <property type="match status" value="1"/>
</dbReference>
<evidence type="ECO:0000256" key="2">
    <source>
        <dbReference type="ARBA" id="ARBA00022741"/>
    </source>
</evidence>
<keyword evidence="3" id="KW-0460">Magnesium</keyword>
<proteinExistence type="predicted"/>
<dbReference type="PROSITE" id="PS51705">
    <property type="entry name" value="G_HFLX"/>
    <property type="match status" value="1"/>
</dbReference>
<keyword evidence="8" id="KW-1185">Reference proteome</keyword>
<dbReference type="InterPro" id="IPR025121">
    <property type="entry name" value="GTPase_HflX_N"/>
</dbReference>
<sequence>VAWKHNVVRRQWAETCVVKLRKIDPGTFFGKGKVEELAIHVANNPCDYVFINTTLTPTQSQNLEVVFCNAVAAADARKRREEERHPRGKRQPECQVIDRNRLVLEIFNFRAESSQAKIQAGMARLQYLKTRLTCGTKARLRQVLQVLQEQIGPYHEVTGFKGGVEIQRHYETSPFETERALLAQAERKLKRATETERKHKEMQRKKRKGVPMIGIVGYTNVGKTTLMNRITDAGLVERDILFQTLDTTLRSVRLPSGAHAIIGDSIGFIQHLPHHIITAFSSTLEDMVQCDILLHVRDISHPQRKLQKDVVLRTLEQAGMTHQQIEARVVEVWNKVDLLPSMDFVPPNAIPVSALDGTGVHELLRVVDTVVGAQVELQRRTVSFPRERMSEAMAFLHRNGSVDEGSLAVQEGTLAVTGEGVGVACVSVDAILPKA</sequence>
<keyword evidence="4" id="KW-0342">GTP-binding</keyword>
<evidence type="ECO:0000256" key="5">
    <source>
        <dbReference type="SAM" id="Coils"/>
    </source>
</evidence>
<dbReference type="InterPro" id="IPR006073">
    <property type="entry name" value="GTP-bd"/>
</dbReference>
<keyword evidence="1" id="KW-0479">Metal-binding</keyword>
<organism evidence="7 8">
    <name type="scientific">Prorocentrum cordatum</name>
    <dbReference type="NCBI Taxonomy" id="2364126"/>
    <lineage>
        <taxon>Eukaryota</taxon>
        <taxon>Sar</taxon>
        <taxon>Alveolata</taxon>
        <taxon>Dinophyceae</taxon>
        <taxon>Prorocentrales</taxon>
        <taxon>Prorocentraceae</taxon>
        <taxon>Prorocentrum</taxon>
    </lineage>
</organism>
<dbReference type="InterPro" id="IPR016496">
    <property type="entry name" value="GTPase_HflX"/>
</dbReference>
<dbReference type="PRINTS" id="PR00326">
    <property type="entry name" value="GTP1OBG"/>
</dbReference>
<evidence type="ECO:0000313" key="7">
    <source>
        <dbReference type="EMBL" id="CAK0827229.1"/>
    </source>
</evidence>
<name>A0ABN9S5X0_9DINO</name>
<dbReference type="InterPro" id="IPR042108">
    <property type="entry name" value="GTPase_HflX_N_sf"/>
</dbReference>
<dbReference type="CDD" id="cd01878">
    <property type="entry name" value="HflX"/>
    <property type="match status" value="1"/>
</dbReference>
<dbReference type="PIRSF" id="PIRSF006809">
    <property type="entry name" value="GTP-binding_hflX_prd"/>
    <property type="match status" value="1"/>
</dbReference>
<feature type="non-terminal residue" evidence="7">
    <location>
        <position position="1"/>
    </location>
</feature>
<feature type="non-terminal residue" evidence="7">
    <location>
        <position position="435"/>
    </location>
</feature>
<evidence type="ECO:0000256" key="1">
    <source>
        <dbReference type="ARBA" id="ARBA00022723"/>
    </source>
</evidence>
<feature type="coiled-coil region" evidence="5">
    <location>
        <begin position="175"/>
        <end position="205"/>
    </location>
</feature>
<dbReference type="Gene3D" id="3.40.50.11060">
    <property type="entry name" value="GTPase HflX, N-terminal domain"/>
    <property type="match status" value="1"/>
</dbReference>
<dbReference type="Pfam" id="PF01926">
    <property type="entry name" value="MMR_HSR1"/>
    <property type="match status" value="1"/>
</dbReference>
<keyword evidence="5" id="KW-0175">Coiled coil</keyword>
<evidence type="ECO:0000259" key="6">
    <source>
        <dbReference type="PROSITE" id="PS51705"/>
    </source>
</evidence>
<evidence type="ECO:0000256" key="4">
    <source>
        <dbReference type="ARBA" id="ARBA00023134"/>
    </source>
</evidence>
<gene>
    <name evidence="7" type="ORF">PCOR1329_LOCUS26826</name>
</gene>
<reference evidence="7" key="1">
    <citation type="submission" date="2023-10" db="EMBL/GenBank/DDBJ databases">
        <authorList>
            <person name="Chen Y."/>
            <person name="Shah S."/>
            <person name="Dougan E. K."/>
            <person name="Thang M."/>
            <person name="Chan C."/>
        </authorList>
    </citation>
    <scope>NUCLEOTIDE SEQUENCE [LARGE SCALE GENOMIC DNA]</scope>
</reference>
<accession>A0ABN9S5X0</accession>
<evidence type="ECO:0000256" key="3">
    <source>
        <dbReference type="ARBA" id="ARBA00022842"/>
    </source>
</evidence>
<dbReference type="SUPFAM" id="SSF52540">
    <property type="entry name" value="P-loop containing nucleoside triphosphate hydrolases"/>
    <property type="match status" value="1"/>
</dbReference>
<protein>
    <recommendedName>
        <fullName evidence="6">Hflx-type G domain-containing protein</fullName>
    </recommendedName>
</protein>
<dbReference type="Pfam" id="PF13167">
    <property type="entry name" value="GTP-bdg_N"/>
    <property type="match status" value="1"/>
</dbReference>
<dbReference type="PANTHER" id="PTHR10229:SF0">
    <property type="entry name" value="GTP-BINDING PROTEIN 6-RELATED"/>
    <property type="match status" value="1"/>
</dbReference>
<evidence type="ECO:0000313" key="8">
    <source>
        <dbReference type="Proteomes" id="UP001189429"/>
    </source>
</evidence>
<dbReference type="EMBL" id="CAUYUJ010009603">
    <property type="protein sequence ID" value="CAK0827229.1"/>
    <property type="molecule type" value="Genomic_DNA"/>
</dbReference>